<feature type="domain" description="AAA+ ATPase" evidence="4">
    <location>
        <begin position="208"/>
        <end position="309"/>
    </location>
</feature>
<dbReference type="InterPro" id="IPR027417">
    <property type="entry name" value="P-loop_NTPase"/>
</dbReference>
<reference evidence="6" key="1">
    <citation type="submission" date="2024-07" db="EMBL/GenBank/DDBJ databases">
        <title>Two chromosome-level genome assemblies of Korean endemic species Abeliophyllum distichum and Forsythia ovata (Oleaceae).</title>
        <authorList>
            <person name="Jang H."/>
        </authorList>
    </citation>
    <scope>NUCLEOTIDE SEQUENCE [LARGE SCALE GENOMIC DNA]</scope>
</reference>
<dbReference type="Proteomes" id="UP001604277">
    <property type="component" value="Unassembled WGS sequence"/>
</dbReference>
<dbReference type="GO" id="GO:0000502">
    <property type="term" value="C:proteasome complex"/>
    <property type="evidence" value="ECO:0007669"/>
    <property type="project" value="UniProtKB-ARBA"/>
</dbReference>
<organism evidence="5 6">
    <name type="scientific">Forsythia ovata</name>
    <dbReference type="NCBI Taxonomy" id="205694"/>
    <lineage>
        <taxon>Eukaryota</taxon>
        <taxon>Viridiplantae</taxon>
        <taxon>Streptophyta</taxon>
        <taxon>Embryophyta</taxon>
        <taxon>Tracheophyta</taxon>
        <taxon>Spermatophyta</taxon>
        <taxon>Magnoliopsida</taxon>
        <taxon>eudicotyledons</taxon>
        <taxon>Gunneridae</taxon>
        <taxon>Pentapetalae</taxon>
        <taxon>asterids</taxon>
        <taxon>lamiids</taxon>
        <taxon>Lamiales</taxon>
        <taxon>Oleaceae</taxon>
        <taxon>Forsythieae</taxon>
        <taxon>Forsythia</taxon>
    </lineage>
</organism>
<proteinExistence type="inferred from homology"/>
<evidence type="ECO:0000313" key="5">
    <source>
        <dbReference type="EMBL" id="KAL2509085.1"/>
    </source>
</evidence>
<dbReference type="InterPro" id="IPR050221">
    <property type="entry name" value="26S_Proteasome_ATPase"/>
</dbReference>
<name>A0ABD1T8N2_9LAMI</name>
<protein>
    <submittedName>
        <fullName evidence="5">Adenosinetriphosphatase</fullName>
    </submittedName>
</protein>
<keyword evidence="6" id="KW-1185">Reference proteome</keyword>
<dbReference type="PANTHER" id="PTHR23073">
    <property type="entry name" value="26S PROTEASOME REGULATORY SUBUNIT"/>
    <property type="match status" value="1"/>
</dbReference>
<evidence type="ECO:0000256" key="1">
    <source>
        <dbReference type="ARBA" id="ARBA00006914"/>
    </source>
</evidence>
<keyword evidence="3" id="KW-0067">ATP-binding</keyword>
<comment type="similarity">
    <text evidence="1">Belongs to the AAA ATPase family.</text>
</comment>
<dbReference type="Pfam" id="PF00004">
    <property type="entry name" value="AAA"/>
    <property type="match status" value="1"/>
</dbReference>
<dbReference type="Gene3D" id="3.40.50.300">
    <property type="entry name" value="P-loop containing nucleotide triphosphate hydrolases"/>
    <property type="match status" value="1"/>
</dbReference>
<gene>
    <name evidence="5" type="ORF">Fot_32732</name>
</gene>
<comment type="caution">
    <text evidence="5">The sequence shown here is derived from an EMBL/GenBank/DDBJ whole genome shotgun (WGS) entry which is preliminary data.</text>
</comment>
<evidence type="ECO:0000313" key="6">
    <source>
        <dbReference type="Proteomes" id="UP001604277"/>
    </source>
</evidence>
<evidence type="ECO:0000256" key="2">
    <source>
        <dbReference type="ARBA" id="ARBA00022741"/>
    </source>
</evidence>
<dbReference type="GO" id="GO:0005524">
    <property type="term" value="F:ATP binding"/>
    <property type="evidence" value="ECO:0007669"/>
    <property type="project" value="UniProtKB-KW"/>
</dbReference>
<dbReference type="InterPro" id="IPR003959">
    <property type="entry name" value="ATPase_AAA_core"/>
</dbReference>
<accession>A0ABD1T8N2</accession>
<evidence type="ECO:0000259" key="4">
    <source>
        <dbReference type="SMART" id="SM00382"/>
    </source>
</evidence>
<dbReference type="EMBL" id="JBFOLJ010000009">
    <property type="protein sequence ID" value="KAL2509085.1"/>
    <property type="molecule type" value="Genomic_DNA"/>
</dbReference>
<evidence type="ECO:0000256" key="3">
    <source>
        <dbReference type="ARBA" id="ARBA00022840"/>
    </source>
</evidence>
<keyword evidence="2" id="KW-0547">Nucleotide-binding</keyword>
<dbReference type="SUPFAM" id="SSF52540">
    <property type="entry name" value="P-loop containing nucleoside triphosphate hydrolases"/>
    <property type="match status" value="1"/>
</dbReference>
<dbReference type="AlphaFoldDB" id="A0ABD1T8N2"/>
<sequence>MSINFATLAVPHQQLNIMFHLQLITPQFGSPIIPLPPSPSLCRQTPPFSTICQHRQILHGSPPPDLHHRCQPPTSNLLVHDDNENFSPSSDLDLLRPPTTKMVTTATSLFRSEGPRIWHPNGSQICDLEVKRLKSGGHSFAFSATNHQILRLESEGPSNLAAKFCDLELKALQIWRPLFTRPDLQLKVKALESGGHSSTFSLFRHQPPRLGVLLYGPPRTGKTLLARAIARNIDANFLKVVSSAIIDKYIGESARLIREMFGYAREHQPCIIFMDEIDAIGGRHFSEGTSADGEIQRTLMELLNHLDGFDHLGKPIIPPQSNSEIRKFNINR</sequence>
<dbReference type="SMART" id="SM00382">
    <property type="entry name" value="AAA"/>
    <property type="match status" value="1"/>
</dbReference>
<dbReference type="InterPro" id="IPR003593">
    <property type="entry name" value="AAA+_ATPase"/>
</dbReference>